<dbReference type="AlphaFoldDB" id="A0A4Z2J0W6"/>
<evidence type="ECO:0000256" key="1">
    <source>
        <dbReference type="SAM" id="MobiDB-lite"/>
    </source>
</evidence>
<sequence>MHLYDTPRETAWISRASSAELSCVEQHTMLLCPQLHSSTTHNSSLWNQRSPDHGSRCLNTVPC</sequence>
<keyword evidence="3" id="KW-1185">Reference proteome</keyword>
<dbReference type="Proteomes" id="UP000314294">
    <property type="component" value="Unassembled WGS sequence"/>
</dbReference>
<dbReference type="EMBL" id="SRLO01000032">
    <property type="protein sequence ID" value="TNN83591.1"/>
    <property type="molecule type" value="Genomic_DNA"/>
</dbReference>
<protein>
    <submittedName>
        <fullName evidence="2">Uncharacterized protein</fullName>
    </submittedName>
</protein>
<accession>A0A4Z2J0W6</accession>
<evidence type="ECO:0000313" key="2">
    <source>
        <dbReference type="EMBL" id="TNN83591.1"/>
    </source>
</evidence>
<evidence type="ECO:0000313" key="3">
    <source>
        <dbReference type="Proteomes" id="UP000314294"/>
    </source>
</evidence>
<comment type="caution">
    <text evidence="2">The sequence shown here is derived from an EMBL/GenBank/DDBJ whole genome shotgun (WGS) entry which is preliminary data.</text>
</comment>
<name>A0A4Z2J0W6_9TELE</name>
<reference evidence="2 3" key="1">
    <citation type="submission" date="2019-03" db="EMBL/GenBank/DDBJ databases">
        <title>First draft genome of Liparis tanakae, snailfish: a comprehensive survey of snailfish specific genes.</title>
        <authorList>
            <person name="Kim W."/>
            <person name="Song I."/>
            <person name="Jeong J.-H."/>
            <person name="Kim D."/>
            <person name="Kim S."/>
            <person name="Ryu S."/>
            <person name="Song J.Y."/>
            <person name="Lee S.K."/>
        </authorList>
    </citation>
    <scope>NUCLEOTIDE SEQUENCE [LARGE SCALE GENOMIC DNA]</scope>
    <source>
        <tissue evidence="2">Muscle</tissue>
    </source>
</reference>
<feature type="region of interest" description="Disordered" evidence="1">
    <location>
        <begin position="40"/>
        <end position="63"/>
    </location>
</feature>
<organism evidence="2 3">
    <name type="scientific">Liparis tanakae</name>
    <name type="common">Tanaka's snailfish</name>
    <dbReference type="NCBI Taxonomy" id="230148"/>
    <lineage>
        <taxon>Eukaryota</taxon>
        <taxon>Metazoa</taxon>
        <taxon>Chordata</taxon>
        <taxon>Craniata</taxon>
        <taxon>Vertebrata</taxon>
        <taxon>Euteleostomi</taxon>
        <taxon>Actinopterygii</taxon>
        <taxon>Neopterygii</taxon>
        <taxon>Teleostei</taxon>
        <taxon>Neoteleostei</taxon>
        <taxon>Acanthomorphata</taxon>
        <taxon>Eupercaria</taxon>
        <taxon>Perciformes</taxon>
        <taxon>Cottioidei</taxon>
        <taxon>Cottales</taxon>
        <taxon>Liparidae</taxon>
        <taxon>Liparis</taxon>
    </lineage>
</organism>
<feature type="compositionally biased region" description="Polar residues" evidence="1">
    <location>
        <begin position="40"/>
        <end position="49"/>
    </location>
</feature>
<proteinExistence type="predicted"/>
<gene>
    <name evidence="2" type="ORF">EYF80_006109</name>
</gene>